<dbReference type="PROSITE" id="PS51257">
    <property type="entry name" value="PROKAR_LIPOPROTEIN"/>
    <property type="match status" value="1"/>
</dbReference>
<proteinExistence type="predicted"/>
<gene>
    <name evidence="2" type="ORF">URODEC1_LOCUS69783</name>
</gene>
<name>A0ABC9BZ03_9POAL</name>
<keyword evidence="3" id="KW-1185">Reference proteome</keyword>
<dbReference type="InterPro" id="IPR035513">
    <property type="entry name" value="Invertase/methylesterase_inhib"/>
</dbReference>
<dbReference type="Gene3D" id="1.20.140.40">
    <property type="entry name" value="Invertase/pectin methylesterase inhibitor family protein"/>
    <property type="match status" value="1"/>
</dbReference>
<dbReference type="EMBL" id="OZ075138">
    <property type="protein sequence ID" value="CAL5009992.1"/>
    <property type="molecule type" value="Genomic_DNA"/>
</dbReference>
<protein>
    <recommendedName>
        <fullName evidence="4">Pectinesterase inhibitor domain-containing protein</fullName>
    </recommendedName>
</protein>
<dbReference type="Proteomes" id="UP001497457">
    <property type="component" value="Chromosome 28b"/>
</dbReference>
<keyword evidence="1" id="KW-0732">Signal</keyword>
<reference evidence="2" key="1">
    <citation type="submission" date="2024-10" db="EMBL/GenBank/DDBJ databases">
        <authorList>
            <person name="Ryan C."/>
        </authorList>
    </citation>
    <scope>NUCLEOTIDE SEQUENCE [LARGE SCALE GENOMIC DNA]</scope>
</reference>
<feature type="signal peptide" evidence="1">
    <location>
        <begin position="1"/>
        <end position="20"/>
    </location>
</feature>
<dbReference type="SUPFAM" id="SSF101148">
    <property type="entry name" value="Plant invertase/pectin methylesterase inhibitor"/>
    <property type="match status" value="1"/>
</dbReference>
<dbReference type="PANTHER" id="PTHR34838">
    <property type="entry name" value="OS08G0142100 PROTEIN-RELATED"/>
    <property type="match status" value="1"/>
</dbReference>
<organism evidence="2 3">
    <name type="scientific">Urochloa decumbens</name>
    <dbReference type="NCBI Taxonomy" id="240449"/>
    <lineage>
        <taxon>Eukaryota</taxon>
        <taxon>Viridiplantae</taxon>
        <taxon>Streptophyta</taxon>
        <taxon>Embryophyta</taxon>
        <taxon>Tracheophyta</taxon>
        <taxon>Spermatophyta</taxon>
        <taxon>Magnoliopsida</taxon>
        <taxon>Liliopsida</taxon>
        <taxon>Poales</taxon>
        <taxon>Poaceae</taxon>
        <taxon>PACMAD clade</taxon>
        <taxon>Panicoideae</taxon>
        <taxon>Panicodae</taxon>
        <taxon>Paniceae</taxon>
        <taxon>Melinidinae</taxon>
        <taxon>Urochloa</taxon>
    </lineage>
</organism>
<sequence>MKRAAMITLVLAILVPLATLFTTSTACYNIDSMNRDDACLKSCNAKPEWYKLCQDTLGSAPDTSEVTFYALMATNQATLRYGDTINKVINPMLGAGNLPDTEREAVSNCKGKYEEAGALTKSVADQLVGCDFRSGKQEYMDAEVAIQSCLDGLSPFQFLPLYAIVSGDHDLTMVALQLGGLIFGS</sequence>
<accession>A0ABC9BZ03</accession>
<feature type="chain" id="PRO_5044886716" description="Pectinesterase inhibitor domain-containing protein" evidence="1">
    <location>
        <begin position="21"/>
        <end position="185"/>
    </location>
</feature>
<evidence type="ECO:0008006" key="4">
    <source>
        <dbReference type="Google" id="ProtNLM"/>
    </source>
</evidence>
<dbReference type="AlphaFoldDB" id="A0ABC9BZ03"/>
<evidence type="ECO:0000256" key="1">
    <source>
        <dbReference type="SAM" id="SignalP"/>
    </source>
</evidence>
<dbReference type="PANTHER" id="PTHR34838:SF3">
    <property type="entry name" value="OS08G0142100 PROTEIN"/>
    <property type="match status" value="1"/>
</dbReference>
<evidence type="ECO:0000313" key="2">
    <source>
        <dbReference type="EMBL" id="CAL5009992.1"/>
    </source>
</evidence>
<evidence type="ECO:0000313" key="3">
    <source>
        <dbReference type="Proteomes" id="UP001497457"/>
    </source>
</evidence>